<feature type="region of interest" description="Disordered" evidence="1">
    <location>
        <begin position="315"/>
        <end position="390"/>
    </location>
</feature>
<comment type="caution">
    <text evidence="2">The sequence shown here is derived from an EMBL/GenBank/DDBJ whole genome shotgun (WGS) entry which is preliminary data.</text>
</comment>
<organism evidence="2 3">
    <name type="scientific">Aureobasidium melanogenum</name>
    <name type="common">Aureobasidium pullulans var. melanogenum</name>
    <dbReference type="NCBI Taxonomy" id="46634"/>
    <lineage>
        <taxon>Eukaryota</taxon>
        <taxon>Fungi</taxon>
        <taxon>Dikarya</taxon>
        <taxon>Ascomycota</taxon>
        <taxon>Pezizomycotina</taxon>
        <taxon>Dothideomycetes</taxon>
        <taxon>Dothideomycetidae</taxon>
        <taxon>Dothideales</taxon>
        <taxon>Saccotheciaceae</taxon>
        <taxon>Aureobasidium</taxon>
    </lineage>
</organism>
<dbReference type="EMBL" id="JAHFYH010000001">
    <property type="protein sequence ID" value="KAH0237844.1"/>
    <property type="molecule type" value="Genomic_DNA"/>
</dbReference>
<protein>
    <submittedName>
        <fullName evidence="2">OPT superfamily oligopeptide transporter</fullName>
    </submittedName>
</protein>
<dbReference type="AlphaFoldDB" id="A0A9P8KBF1"/>
<dbReference type="Proteomes" id="UP000767238">
    <property type="component" value="Unassembled WGS sequence"/>
</dbReference>
<reference evidence="2" key="1">
    <citation type="journal article" date="2021" name="J Fungi (Basel)">
        <title>Virulence traits and population genomics of the black yeast Aureobasidium melanogenum.</title>
        <authorList>
            <person name="Cernosa A."/>
            <person name="Sun X."/>
            <person name="Gostincar C."/>
            <person name="Fang C."/>
            <person name="Gunde-Cimerman N."/>
            <person name="Song Z."/>
        </authorList>
    </citation>
    <scope>NUCLEOTIDE SEQUENCE</scope>
    <source>
        <strain evidence="2">EXF-8016</strain>
    </source>
</reference>
<gene>
    <name evidence="2" type="ORF">KCV03_g18</name>
</gene>
<evidence type="ECO:0000313" key="3">
    <source>
        <dbReference type="Proteomes" id="UP000767238"/>
    </source>
</evidence>
<accession>A0A9P8KBF1</accession>
<name>A0A9P8KBF1_AURME</name>
<feature type="compositionally biased region" description="Basic and acidic residues" evidence="1">
    <location>
        <begin position="345"/>
        <end position="362"/>
    </location>
</feature>
<feature type="non-terminal residue" evidence="2">
    <location>
        <position position="390"/>
    </location>
</feature>
<proteinExistence type="predicted"/>
<evidence type="ECO:0000256" key="1">
    <source>
        <dbReference type="SAM" id="MobiDB-lite"/>
    </source>
</evidence>
<evidence type="ECO:0000313" key="2">
    <source>
        <dbReference type="EMBL" id="KAH0237844.1"/>
    </source>
</evidence>
<sequence>MKVCSLPVSVSAFTIKDVEPIAIRTLHPHTGCNDFSSTSSQSGKLTSKAILLPIVGWVYHAVISIMDAQIGIAGPGGERMGFTTTTRNRERKDEDHNLCASVHGCRDKIVVFDKQLWVVLANPELTDESKNEEHCERAVDADEQVAHIPENDRWVEVAPGWVFGVAVGNVRGNRNDEANQVGQCNPLVTRTHTEHFGCDAPCNRKSVELLDVLTGPDVCALNRLQDWSLILDNTVHHHPVWLAIRDSPLNISSYLQNKGYARRNMVLLGQSQILPKQCSLRRRVVCKASKIEIGKGTTREEVPCKHLTNGLDVEAKSSDTGLSSKEQREDKVQISIEKSPTRGPYLDRVEADNANHPADHHNSSPPPHRHLSQFGQITRMSPGPGCLEAM</sequence>
<reference evidence="2" key="2">
    <citation type="submission" date="2021-08" db="EMBL/GenBank/DDBJ databases">
        <authorList>
            <person name="Gostincar C."/>
            <person name="Sun X."/>
            <person name="Song Z."/>
            <person name="Gunde-Cimerman N."/>
        </authorList>
    </citation>
    <scope>NUCLEOTIDE SEQUENCE</scope>
    <source>
        <strain evidence="2">EXF-8016</strain>
    </source>
</reference>